<dbReference type="Pfam" id="PF00499">
    <property type="entry name" value="Oxidored_q3"/>
    <property type="match status" value="1"/>
</dbReference>
<evidence type="ECO:0000256" key="1">
    <source>
        <dbReference type="SAM" id="Phobius"/>
    </source>
</evidence>
<dbReference type="InterPro" id="IPR042106">
    <property type="entry name" value="Nuo/plastoQ_OxRdtase_6_NuoJ"/>
</dbReference>
<keyword evidence="1" id="KW-1133">Transmembrane helix</keyword>
<organism evidence="2 3">
    <name type="scientific">miscellaneous Crenarchaeota group-15 archaeon DG-45</name>
    <dbReference type="NCBI Taxonomy" id="1685127"/>
    <lineage>
        <taxon>Archaea</taxon>
        <taxon>Candidatus Bathyarchaeota</taxon>
        <taxon>MCG-15</taxon>
    </lineage>
</organism>
<dbReference type="Gene3D" id="1.20.120.1200">
    <property type="entry name" value="NADH-ubiquinone/plastoquinone oxidoreductase chain 6, subunit NuoJ"/>
    <property type="match status" value="1"/>
</dbReference>
<keyword evidence="1" id="KW-0812">Transmembrane</keyword>
<protein>
    <recommendedName>
        <fullName evidence="4">NADH dehydrogenase</fullName>
    </recommendedName>
</protein>
<accession>A0A0M0BTP0</accession>
<keyword evidence="1" id="KW-0472">Membrane</keyword>
<feature type="transmembrane region" description="Helical" evidence="1">
    <location>
        <begin position="51"/>
        <end position="72"/>
    </location>
</feature>
<dbReference type="Proteomes" id="UP000037210">
    <property type="component" value="Unassembled WGS sequence"/>
</dbReference>
<proteinExistence type="predicted"/>
<reference evidence="2 3" key="1">
    <citation type="submission" date="2015-06" db="EMBL/GenBank/DDBJ databases">
        <title>New insights into the roles of widespread benthic archaea in carbon and nitrogen cycling.</title>
        <authorList>
            <person name="Lazar C.S."/>
            <person name="Baker B.J."/>
            <person name="Seitz K.W."/>
            <person name="Hyde A.S."/>
            <person name="Dick G.J."/>
            <person name="Hinrichs K.-U."/>
            <person name="Teske A.P."/>
        </authorList>
    </citation>
    <scope>NUCLEOTIDE SEQUENCE [LARGE SCALE GENOMIC DNA]</scope>
    <source>
        <strain evidence="2">DG-45</strain>
    </source>
</reference>
<dbReference type="AlphaFoldDB" id="A0A0M0BTP0"/>
<evidence type="ECO:0008006" key="4">
    <source>
        <dbReference type="Google" id="ProtNLM"/>
    </source>
</evidence>
<feature type="transmembrane region" description="Helical" evidence="1">
    <location>
        <begin position="25"/>
        <end position="44"/>
    </location>
</feature>
<evidence type="ECO:0000313" key="2">
    <source>
        <dbReference type="EMBL" id="KON31546.1"/>
    </source>
</evidence>
<dbReference type="InterPro" id="IPR001457">
    <property type="entry name" value="NADH_UbQ/plastoQ_OxRdtase_su6"/>
</dbReference>
<dbReference type="GO" id="GO:0008137">
    <property type="term" value="F:NADH dehydrogenase (ubiquinone) activity"/>
    <property type="evidence" value="ECO:0007669"/>
    <property type="project" value="InterPro"/>
</dbReference>
<evidence type="ECO:0000313" key="3">
    <source>
        <dbReference type="Proteomes" id="UP000037210"/>
    </source>
</evidence>
<gene>
    <name evidence="2" type="ORF">AC482_00325</name>
</gene>
<name>A0A0M0BTP0_9ARCH</name>
<sequence length="88" mass="9400">MIEVIVLLSLTVVSAFLAVSMPNIVYGVVFLLCSNVLLGILYYLMGAPTVALFQLAIFAGAIVVFFIITVMLTQAGRMETAEVEEVAG</sequence>
<comment type="caution">
    <text evidence="2">The sequence shown here is derived from an EMBL/GenBank/DDBJ whole genome shotgun (WGS) entry which is preliminary data.</text>
</comment>
<dbReference type="EMBL" id="LFWZ01000002">
    <property type="protein sequence ID" value="KON31546.1"/>
    <property type="molecule type" value="Genomic_DNA"/>
</dbReference>